<name>A0A921YLM5_MANSE</name>
<feature type="compositionally biased region" description="Polar residues" evidence="1">
    <location>
        <begin position="109"/>
        <end position="122"/>
    </location>
</feature>
<accession>A0A921YLM5</accession>
<keyword evidence="3" id="KW-1185">Reference proteome</keyword>
<comment type="caution">
    <text evidence="2">The sequence shown here is derived from an EMBL/GenBank/DDBJ whole genome shotgun (WGS) entry which is preliminary data.</text>
</comment>
<evidence type="ECO:0000313" key="2">
    <source>
        <dbReference type="EMBL" id="KAG6441601.1"/>
    </source>
</evidence>
<dbReference type="Proteomes" id="UP000791440">
    <property type="component" value="Unassembled WGS sequence"/>
</dbReference>
<evidence type="ECO:0000313" key="3">
    <source>
        <dbReference type="Proteomes" id="UP000791440"/>
    </source>
</evidence>
<dbReference type="AlphaFoldDB" id="A0A921YLM5"/>
<reference evidence="2" key="1">
    <citation type="journal article" date="2016" name="Insect Biochem. Mol. Biol.">
        <title>Multifaceted biological insights from a draft genome sequence of the tobacco hornworm moth, Manduca sexta.</title>
        <authorList>
            <person name="Kanost M.R."/>
            <person name="Arrese E.L."/>
            <person name="Cao X."/>
            <person name="Chen Y.R."/>
            <person name="Chellapilla S."/>
            <person name="Goldsmith M.R."/>
            <person name="Grosse-Wilde E."/>
            <person name="Heckel D.G."/>
            <person name="Herndon N."/>
            <person name="Jiang H."/>
            <person name="Papanicolaou A."/>
            <person name="Qu J."/>
            <person name="Soulages J.L."/>
            <person name="Vogel H."/>
            <person name="Walters J."/>
            <person name="Waterhouse R.M."/>
            <person name="Ahn S.J."/>
            <person name="Almeida F.C."/>
            <person name="An C."/>
            <person name="Aqrawi P."/>
            <person name="Bretschneider A."/>
            <person name="Bryant W.B."/>
            <person name="Bucks S."/>
            <person name="Chao H."/>
            <person name="Chevignon G."/>
            <person name="Christen J.M."/>
            <person name="Clarke D.F."/>
            <person name="Dittmer N.T."/>
            <person name="Ferguson L.C.F."/>
            <person name="Garavelou S."/>
            <person name="Gordon K.H.J."/>
            <person name="Gunaratna R.T."/>
            <person name="Han Y."/>
            <person name="Hauser F."/>
            <person name="He Y."/>
            <person name="Heidel-Fischer H."/>
            <person name="Hirsh A."/>
            <person name="Hu Y."/>
            <person name="Jiang H."/>
            <person name="Kalra D."/>
            <person name="Klinner C."/>
            <person name="Konig C."/>
            <person name="Kovar C."/>
            <person name="Kroll A.R."/>
            <person name="Kuwar S.S."/>
            <person name="Lee S.L."/>
            <person name="Lehman R."/>
            <person name="Li K."/>
            <person name="Li Z."/>
            <person name="Liang H."/>
            <person name="Lovelace S."/>
            <person name="Lu Z."/>
            <person name="Mansfield J.H."/>
            <person name="McCulloch K.J."/>
            <person name="Mathew T."/>
            <person name="Morton B."/>
            <person name="Muzny D.M."/>
            <person name="Neunemann D."/>
            <person name="Ongeri F."/>
            <person name="Pauchet Y."/>
            <person name="Pu L.L."/>
            <person name="Pyrousis I."/>
            <person name="Rao X.J."/>
            <person name="Redding A."/>
            <person name="Roesel C."/>
            <person name="Sanchez-Gracia A."/>
            <person name="Schaack S."/>
            <person name="Shukla A."/>
            <person name="Tetreau G."/>
            <person name="Wang Y."/>
            <person name="Xiong G.H."/>
            <person name="Traut W."/>
            <person name="Walsh T.K."/>
            <person name="Worley K.C."/>
            <person name="Wu D."/>
            <person name="Wu W."/>
            <person name="Wu Y.Q."/>
            <person name="Zhang X."/>
            <person name="Zou Z."/>
            <person name="Zucker H."/>
            <person name="Briscoe A.D."/>
            <person name="Burmester T."/>
            <person name="Clem R.J."/>
            <person name="Feyereisen R."/>
            <person name="Grimmelikhuijzen C.J.P."/>
            <person name="Hamodrakas S.J."/>
            <person name="Hansson B.S."/>
            <person name="Huguet E."/>
            <person name="Jermiin L.S."/>
            <person name="Lan Q."/>
            <person name="Lehman H.K."/>
            <person name="Lorenzen M."/>
            <person name="Merzendorfer H."/>
            <person name="Michalopoulos I."/>
            <person name="Morton D.B."/>
            <person name="Muthukrishnan S."/>
            <person name="Oakeshott J.G."/>
            <person name="Palmer W."/>
            <person name="Park Y."/>
            <person name="Passarelli A.L."/>
            <person name="Rozas J."/>
            <person name="Schwartz L.M."/>
            <person name="Smith W."/>
            <person name="Southgate A."/>
            <person name="Vilcinskas A."/>
            <person name="Vogt R."/>
            <person name="Wang P."/>
            <person name="Werren J."/>
            <person name="Yu X.Q."/>
            <person name="Zhou J.J."/>
            <person name="Brown S.J."/>
            <person name="Scherer S.E."/>
            <person name="Richards S."/>
            <person name="Blissard G.W."/>
        </authorList>
    </citation>
    <scope>NUCLEOTIDE SEQUENCE</scope>
</reference>
<evidence type="ECO:0000256" key="1">
    <source>
        <dbReference type="SAM" id="MobiDB-lite"/>
    </source>
</evidence>
<dbReference type="EMBL" id="JH668287">
    <property type="protein sequence ID" value="KAG6441601.1"/>
    <property type="molecule type" value="Genomic_DNA"/>
</dbReference>
<sequence>MSRKTQRVVLKSQAREMISKVYDFMKKEATSNYAEKLTDARWRTAQAVGVSESTVTRVLRERRVYEMKHNIKPATESNTAVVKDESGATASTNDEKDPLADEDTDSEIEASTSHATANQSTRAAMFTSPMEKRKVKPRKFNLDESNFDAIRKIIQNYYKEHHEYPKLSELKNILKERIQLDASVSTLRRLLQTLGYYRWRKSVASKKVQTQKQECSD</sequence>
<protein>
    <submittedName>
        <fullName evidence="2">Uncharacterized protein</fullName>
    </submittedName>
</protein>
<reference evidence="2" key="2">
    <citation type="submission" date="2020-12" db="EMBL/GenBank/DDBJ databases">
        <authorList>
            <person name="Kanost M."/>
        </authorList>
    </citation>
    <scope>NUCLEOTIDE SEQUENCE</scope>
</reference>
<proteinExistence type="predicted"/>
<organism evidence="2 3">
    <name type="scientific">Manduca sexta</name>
    <name type="common">Tobacco hawkmoth</name>
    <name type="synonym">Tobacco hornworm</name>
    <dbReference type="NCBI Taxonomy" id="7130"/>
    <lineage>
        <taxon>Eukaryota</taxon>
        <taxon>Metazoa</taxon>
        <taxon>Ecdysozoa</taxon>
        <taxon>Arthropoda</taxon>
        <taxon>Hexapoda</taxon>
        <taxon>Insecta</taxon>
        <taxon>Pterygota</taxon>
        <taxon>Neoptera</taxon>
        <taxon>Endopterygota</taxon>
        <taxon>Lepidoptera</taxon>
        <taxon>Glossata</taxon>
        <taxon>Ditrysia</taxon>
        <taxon>Bombycoidea</taxon>
        <taxon>Sphingidae</taxon>
        <taxon>Sphinginae</taxon>
        <taxon>Sphingini</taxon>
        <taxon>Manduca</taxon>
    </lineage>
</organism>
<gene>
    <name evidence="2" type="ORF">O3G_MSEX001913</name>
</gene>
<feature type="region of interest" description="Disordered" evidence="1">
    <location>
        <begin position="75"/>
        <end position="134"/>
    </location>
</feature>